<dbReference type="PROSITE" id="PS50176">
    <property type="entry name" value="ARM_REPEAT"/>
    <property type="match status" value="1"/>
</dbReference>
<evidence type="ECO:0000313" key="4">
    <source>
        <dbReference type="EMBL" id="WOL11893.1"/>
    </source>
</evidence>
<evidence type="ECO:0000313" key="5">
    <source>
        <dbReference type="Proteomes" id="UP001327560"/>
    </source>
</evidence>
<name>A0AAQ3QJN8_9LILI</name>
<dbReference type="Proteomes" id="UP001327560">
    <property type="component" value="Chromosome 6"/>
</dbReference>
<dbReference type="InterPro" id="IPR058678">
    <property type="entry name" value="ARM_PUB"/>
</dbReference>
<dbReference type="PANTHER" id="PTHR23315:SF346">
    <property type="entry name" value="(WILD MALAYSIAN BANANA) HYPOTHETICAL PROTEIN"/>
    <property type="match status" value="1"/>
</dbReference>
<dbReference type="InterPro" id="IPR000225">
    <property type="entry name" value="Armadillo"/>
</dbReference>
<organism evidence="4 5">
    <name type="scientific">Canna indica</name>
    <name type="common">Indian-shot</name>
    <dbReference type="NCBI Taxonomy" id="4628"/>
    <lineage>
        <taxon>Eukaryota</taxon>
        <taxon>Viridiplantae</taxon>
        <taxon>Streptophyta</taxon>
        <taxon>Embryophyta</taxon>
        <taxon>Tracheophyta</taxon>
        <taxon>Spermatophyta</taxon>
        <taxon>Magnoliopsida</taxon>
        <taxon>Liliopsida</taxon>
        <taxon>Zingiberales</taxon>
        <taxon>Cannaceae</taxon>
        <taxon>Canna</taxon>
    </lineage>
</organism>
<dbReference type="SUPFAM" id="SSF48371">
    <property type="entry name" value="ARM repeat"/>
    <property type="match status" value="1"/>
</dbReference>
<dbReference type="FunFam" id="1.25.10.10:FF:000418">
    <property type="entry name" value="U-box domain-containing protein 4"/>
    <property type="match status" value="1"/>
</dbReference>
<accession>A0AAQ3QJN8</accession>
<dbReference type="Gene3D" id="1.25.10.10">
    <property type="entry name" value="Leucine-rich Repeat Variant"/>
    <property type="match status" value="1"/>
</dbReference>
<dbReference type="InterPro" id="IPR016024">
    <property type="entry name" value="ARM-type_fold"/>
</dbReference>
<feature type="domain" description="U-box" evidence="3">
    <location>
        <begin position="58"/>
        <end position="339"/>
    </location>
</feature>
<dbReference type="AlphaFoldDB" id="A0AAQ3QJN8"/>
<evidence type="ECO:0000256" key="1">
    <source>
        <dbReference type="ARBA" id="ARBA00022786"/>
    </source>
</evidence>
<gene>
    <name evidence="4" type="ORF">Cni_G20657</name>
</gene>
<dbReference type="SMART" id="SM00185">
    <property type="entry name" value="ARM"/>
    <property type="match status" value="5"/>
</dbReference>
<reference evidence="4 5" key="1">
    <citation type="submission" date="2023-10" db="EMBL/GenBank/DDBJ databases">
        <title>Chromosome-scale genome assembly provides insights into flower coloration mechanisms of Canna indica.</title>
        <authorList>
            <person name="Li C."/>
        </authorList>
    </citation>
    <scope>NUCLEOTIDE SEQUENCE [LARGE SCALE GENOMIC DNA]</scope>
    <source>
        <tissue evidence="4">Flower</tissue>
    </source>
</reference>
<evidence type="ECO:0000259" key="3">
    <source>
        <dbReference type="Pfam" id="PF25598"/>
    </source>
</evidence>
<dbReference type="PANTHER" id="PTHR23315">
    <property type="entry name" value="U BOX DOMAIN-CONTAINING"/>
    <property type="match status" value="1"/>
</dbReference>
<keyword evidence="1" id="KW-0833">Ubl conjugation pathway</keyword>
<dbReference type="InterPro" id="IPR011989">
    <property type="entry name" value="ARM-like"/>
</dbReference>
<proteinExistence type="predicted"/>
<keyword evidence="5" id="KW-1185">Reference proteome</keyword>
<protein>
    <recommendedName>
        <fullName evidence="3">U-box domain-containing protein</fullName>
    </recommendedName>
</protein>
<sequence length="346" mass="36430">MGRVYSDGGDFSGAFSECNSDVSGEFSSTSSSSFVGGDGGGLHRFLVSCTTDYSDEVVRKLISELESPSASVESQRRAAMELRLLGKHSPENRLRIAAAGAVAPLVALLSHADPQLQEHGVTALLNLAICDENKAPIAAAGAVRPLVVALRTGTPTARENAACALLRLAQLDDLRAAIGRSGAIPGLVALLESGGPRGKKDAATALYTLLATRDNKVRSIEAGVVRPLLDLMADSESGMVDKAAYVLHSIVEVAEGRAVAVAEDAIPVLMELVEGGTPRQKETAIRSLHEICRESAIYRRMVTDEGAIPALIALSQSQAGTNRAKQKAEALIELLREQQTAGTLRR</sequence>
<dbReference type="Pfam" id="PF25598">
    <property type="entry name" value="ARM_PUB"/>
    <property type="match status" value="1"/>
</dbReference>
<feature type="repeat" description="ARM" evidence="2">
    <location>
        <begin position="100"/>
        <end position="142"/>
    </location>
</feature>
<dbReference type="EMBL" id="CP136895">
    <property type="protein sequence ID" value="WOL11893.1"/>
    <property type="molecule type" value="Genomic_DNA"/>
</dbReference>
<evidence type="ECO:0000256" key="2">
    <source>
        <dbReference type="PROSITE-ProRule" id="PRU00259"/>
    </source>
</evidence>